<dbReference type="InterPro" id="IPR011990">
    <property type="entry name" value="TPR-like_helical_dom_sf"/>
</dbReference>
<evidence type="ECO:0000256" key="4">
    <source>
        <dbReference type="ARBA" id="ARBA00023242"/>
    </source>
</evidence>
<feature type="domain" description="S1 motif" evidence="6">
    <location>
        <begin position="1091"/>
        <end position="1160"/>
    </location>
</feature>
<dbReference type="Pfam" id="PF23459">
    <property type="entry name" value="S1_RRP5"/>
    <property type="match status" value="1"/>
</dbReference>
<dbReference type="CDD" id="cd05706">
    <property type="entry name" value="S1_Rrp5_repeat_sc10"/>
    <property type="match status" value="1"/>
</dbReference>
<evidence type="ECO:0000259" key="6">
    <source>
        <dbReference type="PROSITE" id="PS50126"/>
    </source>
</evidence>
<dbReference type="GO" id="GO:0032040">
    <property type="term" value="C:small-subunit processome"/>
    <property type="evidence" value="ECO:0007669"/>
    <property type="project" value="EnsemblFungi"/>
</dbReference>
<dbReference type="OrthoDB" id="412781at2759"/>
<keyword evidence="2" id="KW-0698">rRNA processing</keyword>
<dbReference type="SUPFAM" id="SSF48452">
    <property type="entry name" value="TPR-like"/>
    <property type="match status" value="1"/>
</dbReference>
<dbReference type="PANTHER" id="PTHR23270">
    <property type="entry name" value="PROGRAMMED CELL DEATH PROTEIN 11 PRE-RRNA PROCESSING PROTEIN RRP5"/>
    <property type="match status" value="1"/>
</dbReference>
<dbReference type="InterPro" id="IPR012340">
    <property type="entry name" value="NA-bd_OB-fold"/>
</dbReference>
<keyword evidence="8" id="KW-1185">Reference proteome</keyword>
<dbReference type="GO" id="GO:0000464">
    <property type="term" value="P:endonucleolytic cleavage in ITS1 upstream of 5.8S rRNA from tricistronic rRNA transcript (SSU-rRNA, 5.8S rRNA, LSU-rRNA)"/>
    <property type="evidence" value="ECO:0007669"/>
    <property type="project" value="EnsemblFungi"/>
</dbReference>
<feature type="region of interest" description="Disordered" evidence="5">
    <location>
        <begin position="1444"/>
        <end position="1472"/>
    </location>
</feature>
<evidence type="ECO:0000256" key="3">
    <source>
        <dbReference type="ARBA" id="ARBA00022737"/>
    </source>
</evidence>
<dbReference type="FunFam" id="2.40.50.140:FF:000159">
    <property type="entry name" value="rRNA biogenesis protein rrp5"/>
    <property type="match status" value="1"/>
</dbReference>
<feature type="domain" description="S1 motif" evidence="6">
    <location>
        <begin position="703"/>
        <end position="783"/>
    </location>
</feature>
<dbReference type="EMBL" id="KV454014">
    <property type="protein sequence ID" value="ODV95492.1"/>
    <property type="molecule type" value="Genomic_DNA"/>
</dbReference>
<feature type="region of interest" description="Disordered" evidence="5">
    <location>
        <begin position="163"/>
        <end position="196"/>
    </location>
</feature>
<dbReference type="GO" id="GO:0034513">
    <property type="term" value="F:box H/ACA snoRNA binding"/>
    <property type="evidence" value="ECO:0007669"/>
    <property type="project" value="EnsemblFungi"/>
</dbReference>
<feature type="compositionally biased region" description="Acidic residues" evidence="5">
    <location>
        <begin position="1401"/>
        <end position="1418"/>
    </location>
</feature>
<dbReference type="CDD" id="cd05693">
    <property type="entry name" value="S1_Rrp5_repeat_hs1_sc1"/>
    <property type="match status" value="1"/>
</dbReference>
<feature type="domain" description="S1 motif" evidence="6">
    <location>
        <begin position="1266"/>
        <end position="1337"/>
    </location>
</feature>
<dbReference type="GO" id="GO:0034511">
    <property type="term" value="F:U3 snoRNA binding"/>
    <property type="evidence" value="ECO:0007669"/>
    <property type="project" value="EnsemblFungi"/>
</dbReference>
<dbReference type="InterPro" id="IPR048059">
    <property type="entry name" value="Rrp5_S1_rpt_hs1_sc1"/>
</dbReference>
<dbReference type="SMART" id="SM00386">
    <property type="entry name" value="HAT"/>
    <property type="match status" value="5"/>
</dbReference>
<name>A0A1E4TUP8_PACTA</name>
<dbReference type="GO" id="GO:0000472">
    <property type="term" value="P:endonucleolytic cleavage to generate mature 5'-end of SSU-rRNA from (SSU-rRNA, 5.8S rRNA, LSU-rRNA)"/>
    <property type="evidence" value="ECO:0007669"/>
    <property type="project" value="EnsemblFungi"/>
</dbReference>
<evidence type="ECO:0000313" key="8">
    <source>
        <dbReference type="Proteomes" id="UP000094236"/>
    </source>
</evidence>
<accession>A0A1E4TUP8</accession>
<dbReference type="GO" id="GO:0034512">
    <property type="term" value="F:box C/D sno(s)RNA binding"/>
    <property type="evidence" value="ECO:0007669"/>
    <property type="project" value="EnsemblFungi"/>
</dbReference>
<comment type="subcellular location">
    <subcellularLocation>
        <location evidence="1">Nucleus</location>
        <location evidence="1">Nucleolus</location>
    </subcellularLocation>
</comment>
<feature type="domain" description="S1 motif" evidence="6">
    <location>
        <begin position="1178"/>
        <end position="1246"/>
    </location>
</feature>
<protein>
    <recommendedName>
        <fullName evidence="6">S1 motif domain-containing protein</fullName>
    </recommendedName>
</protein>
<dbReference type="Pfam" id="PF00575">
    <property type="entry name" value="S1"/>
    <property type="match status" value="2"/>
</dbReference>
<keyword evidence="4" id="KW-0539">Nucleus</keyword>
<dbReference type="GO" id="GO:0008266">
    <property type="term" value="F:poly(U) RNA binding"/>
    <property type="evidence" value="ECO:0007669"/>
    <property type="project" value="EnsemblFungi"/>
</dbReference>
<dbReference type="STRING" id="669874.A0A1E4TUP8"/>
<proteinExistence type="predicted"/>
<dbReference type="InterPro" id="IPR048058">
    <property type="entry name" value="Rrp5_S1_rpt_hs11_sc8"/>
</dbReference>
<reference evidence="8" key="1">
    <citation type="submission" date="2016-05" db="EMBL/GenBank/DDBJ databases">
        <title>Comparative genomics of biotechnologically important yeasts.</title>
        <authorList>
            <consortium name="DOE Joint Genome Institute"/>
            <person name="Riley R."/>
            <person name="Haridas S."/>
            <person name="Wolfe K.H."/>
            <person name="Lopes M.R."/>
            <person name="Hittinger C.T."/>
            <person name="Goker M."/>
            <person name="Salamov A."/>
            <person name="Wisecaver J."/>
            <person name="Long T.M."/>
            <person name="Aerts A.L."/>
            <person name="Barry K."/>
            <person name="Choi C."/>
            <person name="Clum A."/>
            <person name="Coughlan A.Y."/>
            <person name="Deshpande S."/>
            <person name="Douglass A.P."/>
            <person name="Hanson S.J."/>
            <person name="Klenk H.-P."/>
            <person name="Labutti K."/>
            <person name="Lapidus A."/>
            <person name="Lindquist E."/>
            <person name="Lipzen A."/>
            <person name="Meier-Kolthoff J.P."/>
            <person name="Ohm R.A."/>
            <person name="Otillar R.P."/>
            <person name="Pangilinan J."/>
            <person name="Peng Y."/>
            <person name="Rokas A."/>
            <person name="Rosa C.A."/>
            <person name="Scheuner C."/>
            <person name="Sibirny A.A."/>
            <person name="Slot J.C."/>
            <person name="Stielow J.B."/>
            <person name="Sun H."/>
            <person name="Kurtzman C.P."/>
            <person name="Blackwell M."/>
            <person name="Grigoriev I.V."/>
            <person name="Jeffries T.W."/>
        </authorList>
    </citation>
    <scope>NUCLEOTIDE SEQUENCE [LARGE SCALE GENOMIC DNA]</scope>
    <source>
        <strain evidence="8">NRRL Y-2460</strain>
    </source>
</reference>
<dbReference type="GO" id="GO:0042134">
    <property type="term" value="F:rRNA primary transcript binding"/>
    <property type="evidence" value="ECO:0007669"/>
    <property type="project" value="EnsemblFungi"/>
</dbReference>
<dbReference type="SMART" id="SM00316">
    <property type="entry name" value="S1"/>
    <property type="match status" value="12"/>
</dbReference>
<feature type="domain" description="S1 motif" evidence="6">
    <location>
        <begin position="343"/>
        <end position="414"/>
    </location>
</feature>
<dbReference type="InterPro" id="IPR003107">
    <property type="entry name" value="HAT"/>
</dbReference>
<dbReference type="GO" id="GO:0000480">
    <property type="term" value="P:endonucleolytic cleavage in 5'-ETS of tricistronic rRNA transcript (SSU-rRNA, 5.8S rRNA, LSU-rRNA)"/>
    <property type="evidence" value="ECO:0007669"/>
    <property type="project" value="EnsemblFungi"/>
</dbReference>
<dbReference type="FunFam" id="2.40.50.140:FF:000103">
    <property type="entry name" value="protein RRP5 homolog"/>
    <property type="match status" value="1"/>
</dbReference>
<dbReference type="InterPro" id="IPR003029">
    <property type="entry name" value="S1_domain"/>
</dbReference>
<evidence type="ECO:0000256" key="5">
    <source>
        <dbReference type="SAM" id="MobiDB-lite"/>
    </source>
</evidence>
<sequence length="1762" mass="197017">MTPQKRKITDDSSGDVSAGARPQSIISSSEIAFPRGGASVLTPLEIKEVANEAARDILFETKTDVSKDAEGPPAAKKKKLAVAKRAKKKSSLSTSGVPTLGEKKSIEVENFNLKTLTPGTTILGQISQINKMEICLALTDNITGFIPITAISEEITSLLEKFQEEQEQEEKNAFDDDGDDDQQQEEEEEENTTSELPDLRNYFKIGQWLRALVVEDSNSNSGKINKTIKKRIQLTIEPEQVNKFLEIDDLVLNATLQVSITSIEDHGAILNTGMDDKKGFISKKELISGGVDVDSLKIGSVLLTSIAKNVANSRTITCKIPSGSSKKTGTITTISSVDSIVAGPLVEAIITEVKHNGLICKVFGLCDATINFTHAHAFEFNALKHKFAIGSNIKARVLSSQLKNGERKLTLSILPHILALTPTAWDPKTESAPLEAFAIGHVFDEVEINGHDSNYIYANVGNKSVLGQAHVSRISEKESVDVEYKIGTKHKARVLGYSLVDNFYILTFDKKQIAQTYLRSEDIPVGILCQAEILKVIPESGISLRVFDKFDAYVPKAHMSDIKLIYPERKFKIGAKVKGRVLKITHPKAGKTNVMVTFKKSLVGADDEDIIASWEDAEEGKRTPATVEKIQPNGCIVSFFGNVKAFLPKSEISETFVKNPEDHLRLGQTINVRILNVDKENKKLRVSCRVSSTLSAAQKDAITELIPGKSIVDVVIVEKEKNSVIVELPDSNLRGVISAGHLSDGNIEQNRALLKKLEIGKILPKVLALEKDTKSRVITLSGKKSLVDFVRSGNVLPSSFKEISVSETVFPGYIRSITDSGVFVGFANRLTGLALTKYIEKDENLYIHKSVSVRIIRLDNDKKRFLVSMKELKVDSNAEMAVNPVDTRIKNLDEFVPGVLTKAIIKSVKSTQLNVELADNLQGRIDISQIFDNLSEITDKKHPLSQFKKDQVLNVKIIGYHDARNHRFLPISHRNNKNLVLELSAKKSDLVESKVYKPLTLSDTKIGTKWIAFINNFARSYLWVNISPTIRGRISLMSLSDDASTFEDLDKNYPLGSALEVTVEEVDTEHNAVTLSSRPNPILSSKDVKVGQVVPSRVLKTKDNYVLVELGKDVTAVSFVTDALNDYTEKLESIFSTNDICVATILEVDHENNKIAVSLRTKDAKDRPISSINDLKSGDIVRGFIKNVTSKGVFVSLGREIYGYVRVSDLSDSYIKDWNKFFKPHQAVACRIISAEEEGRILLSLKASEVSGEANPLKRFEDLKVGEIYEGYVKKATDFGVFVKLDGTSNVDGLCHHSEISDNKIENIQALFGEGDRVKVKILKINPEKKQLSLGMKASYFTDSEKDNDEDGEEGKISSEEFEQDAENSEEEEEDEDEASEEDDKDDEDEEGDQVMKDAFENDNSESESGSDDEEEETSFSNTVSAGLSTNGFDWTASILDQVAAGEESSDEEEDFTSDKKSKKDRKKKNKSTIVEDKTVDLNTRAPQSVADFERLLLGNPSSSILWMNYMSFQLQLSEVDKAREIGERALKTINYRDEQEKMNIWIALLNLENTFGSEDTLEELFKRSCQYMDSLTMHQKLSGIYILSEKFDKADELFKKMLKKFNKHTVVWFSYGSFLIDQHKQEECRQILSSALQILPKRDHIEIVRKFAQLEFNKGDPEQGRSLFEGLIADVPKRIDIWNVYIDQEIKLDKEDGNDGKKKIEELFERVLNLKKISKKQAKFFFRKWLEFEENKKDLKACDYVKAKAVEYQSRFSGNEE</sequence>
<keyword evidence="3" id="KW-0677">Repeat</keyword>
<dbReference type="Gene3D" id="1.25.40.10">
    <property type="entry name" value="Tetratricopeptide repeat domain"/>
    <property type="match status" value="1"/>
</dbReference>
<feature type="domain" description="S1 motif" evidence="6">
    <location>
        <begin position="526"/>
        <end position="599"/>
    </location>
</feature>
<evidence type="ECO:0000256" key="1">
    <source>
        <dbReference type="ARBA" id="ARBA00004604"/>
    </source>
</evidence>
<feature type="region of interest" description="Disordered" evidence="5">
    <location>
        <begin position="1341"/>
        <end position="1426"/>
    </location>
</feature>
<dbReference type="PANTHER" id="PTHR23270:SF10">
    <property type="entry name" value="PROTEIN RRP5 HOMOLOG"/>
    <property type="match status" value="1"/>
</dbReference>
<feature type="domain" description="S1 motif" evidence="6">
    <location>
        <begin position="1007"/>
        <end position="1078"/>
    </location>
</feature>
<dbReference type="GO" id="GO:0000447">
    <property type="term" value="P:endonucleolytic cleavage in ITS1 to separate SSU-rRNA from 5.8S rRNA and LSU-rRNA from tricistronic rRNA transcript (SSU-rRNA, 5.8S rRNA, LSU-rRNA)"/>
    <property type="evidence" value="ECO:0007669"/>
    <property type="project" value="EnsemblFungi"/>
</dbReference>
<dbReference type="CDD" id="cd05702">
    <property type="entry name" value="S1_Rrp5_repeat_hs11_sc8"/>
    <property type="match status" value="1"/>
</dbReference>
<dbReference type="InterPro" id="IPR057302">
    <property type="entry name" value="Rrp5_S1"/>
</dbReference>
<organism evidence="7 8">
    <name type="scientific">Pachysolen tannophilus NRRL Y-2460</name>
    <dbReference type="NCBI Taxonomy" id="669874"/>
    <lineage>
        <taxon>Eukaryota</taxon>
        <taxon>Fungi</taxon>
        <taxon>Dikarya</taxon>
        <taxon>Ascomycota</taxon>
        <taxon>Saccharomycotina</taxon>
        <taxon>Pichiomycetes</taxon>
        <taxon>Pachysolenaceae</taxon>
        <taxon>Pachysolen</taxon>
    </lineage>
</organism>
<dbReference type="Proteomes" id="UP000094236">
    <property type="component" value="Unassembled WGS sequence"/>
</dbReference>
<dbReference type="CDD" id="cd05708">
    <property type="entry name" value="S1_Rrp5_repeat_sc12"/>
    <property type="match status" value="1"/>
</dbReference>
<feature type="region of interest" description="Disordered" evidence="5">
    <location>
        <begin position="1"/>
        <end position="24"/>
    </location>
</feature>
<dbReference type="SUPFAM" id="SSF50249">
    <property type="entry name" value="Nucleic acid-binding proteins"/>
    <property type="match status" value="11"/>
</dbReference>
<feature type="domain" description="S1 motif" evidence="6">
    <location>
        <begin position="807"/>
        <end position="870"/>
    </location>
</feature>
<gene>
    <name evidence="7" type="ORF">PACTADRAFT_50207</name>
</gene>
<dbReference type="PROSITE" id="PS50126">
    <property type="entry name" value="S1"/>
    <property type="match status" value="11"/>
</dbReference>
<dbReference type="Gene3D" id="2.40.50.140">
    <property type="entry name" value="Nucleic acid-binding proteins"/>
    <property type="match status" value="10"/>
</dbReference>
<dbReference type="CDD" id="cd05703">
    <property type="entry name" value="S1_Rrp5_repeat_hs12_sc9"/>
    <property type="match status" value="1"/>
</dbReference>
<feature type="compositionally biased region" description="Basic and acidic residues" evidence="5">
    <location>
        <begin position="163"/>
        <end position="174"/>
    </location>
</feature>
<evidence type="ECO:0000256" key="2">
    <source>
        <dbReference type="ARBA" id="ARBA00022552"/>
    </source>
</evidence>
<feature type="domain" description="S1 motif" evidence="6">
    <location>
        <begin position="898"/>
        <end position="974"/>
    </location>
</feature>
<feature type="domain" description="S1 motif" evidence="6">
    <location>
        <begin position="119"/>
        <end position="237"/>
    </location>
</feature>
<dbReference type="FunFam" id="2.40.50.140:FF:000155">
    <property type="entry name" value="rRNA biogenesis protein RRP5"/>
    <property type="match status" value="1"/>
</dbReference>
<feature type="domain" description="S1 motif" evidence="6">
    <location>
        <begin position="620"/>
        <end position="689"/>
    </location>
</feature>
<dbReference type="InterPro" id="IPR045209">
    <property type="entry name" value="Rrp5"/>
</dbReference>
<dbReference type="GO" id="GO:0034463">
    <property type="term" value="P:90S preribosome assembly"/>
    <property type="evidence" value="ECO:0007669"/>
    <property type="project" value="EnsemblFungi"/>
</dbReference>
<feature type="compositionally biased region" description="Acidic residues" evidence="5">
    <location>
        <begin position="1360"/>
        <end position="1393"/>
    </location>
</feature>
<evidence type="ECO:0000313" key="7">
    <source>
        <dbReference type="EMBL" id="ODV95492.1"/>
    </source>
</evidence>
<feature type="compositionally biased region" description="Acidic residues" evidence="5">
    <location>
        <begin position="175"/>
        <end position="192"/>
    </location>
</feature>
<dbReference type="Pfam" id="PF23240">
    <property type="entry name" value="HAT_PRP39_N"/>
    <property type="match status" value="1"/>
</dbReference>
<dbReference type="CDD" id="cd05698">
    <property type="entry name" value="S1_Rrp5_repeat_hs6_sc5"/>
    <property type="match status" value="1"/>
</dbReference>